<gene>
    <name evidence="1" type="ORF">A2934_05610</name>
</gene>
<dbReference type="SFLD" id="SFLDG01129">
    <property type="entry name" value="C1.5:_HAD__Beta-PGM__Phosphata"/>
    <property type="match status" value="1"/>
</dbReference>
<proteinExistence type="predicted"/>
<evidence type="ECO:0000313" key="1">
    <source>
        <dbReference type="EMBL" id="OHA06678.1"/>
    </source>
</evidence>
<dbReference type="InterPro" id="IPR036412">
    <property type="entry name" value="HAD-like_sf"/>
</dbReference>
<dbReference type="Gene3D" id="3.40.50.1000">
    <property type="entry name" value="HAD superfamily/HAD-like"/>
    <property type="match status" value="1"/>
</dbReference>
<dbReference type="InterPro" id="IPR023214">
    <property type="entry name" value="HAD_sf"/>
</dbReference>
<dbReference type="PRINTS" id="PR00413">
    <property type="entry name" value="HADHALOGNASE"/>
</dbReference>
<dbReference type="EMBL" id="MHQO01000025">
    <property type="protein sequence ID" value="OHA06678.1"/>
    <property type="molecule type" value="Genomic_DNA"/>
</dbReference>
<evidence type="ECO:0000313" key="2">
    <source>
        <dbReference type="Proteomes" id="UP000177982"/>
    </source>
</evidence>
<comment type="caution">
    <text evidence="1">The sequence shown here is derived from an EMBL/GenBank/DDBJ whole genome shotgun (WGS) entry which is preliminary data.</text>
</comment>
<protein>
    <recommendedName>
        <fullName evidence="3">HAD family hydrolase</fullName>
    </recommendedName>
</protein>
<dbReference type="Gene3D" id="1.10.150.240">
    <property type="entry name" value="Putative phosphatase, domain 2"/>
    <property type="match status" value="1"/>
</dbReference>
<dbReference type="InterPro" id="IPR023198">
    <property type="entry name" value="PGP-like_dom2"/>
</dbReference>
<dbReference type="AlphaFoldDB" id="A0A1G2L4T4"/>
<dbReference type="NCBIfam" id="TIGR01509">
    <property type="entry name" value="HAD-SF-IA-v3"/>
    <property type="match status" value="1"/>
</dbReference>
<dbReference type="SUPFAM" id="SSF56784">
    <property type="entry name" value="HAD-like"/>
    <property type="match status" value="1"/>
</dbReference>
<dbReference type="PANTHER" id="PTHR43611:SF3">
    <property type="entry name" value="FLAVIN MONONUCLEOTIDE HYDROLASE 1, CHLOROPLATIC"/>
    <property type="match status" value="1"/>
</dbReference>
<dbReference type="Proteomes" id="UP000177982">
    <property type="component" value="Unassembled WGS sequence"/>
</dbReference>
<dbReference type="PANTHER" id="PTHR43611">
    <property type="entry name" value="ALPHA-D-GLUCOSE 1-PHOSPHATE PHOSPHATASE"/>
    <property type="match status" value="1"/>
</dbReference>
<reference evidence="1 2" key="1">
    <citation type="journal article" date="2016" name="Nat. Commun.">
        <title>Thousands of microbial genomes shed light on interconnected biogeochemical processes in an aquifer system.</title>
        <authorList>
            <person name="Anantharaman K."/>
            <person name="Brown C.T."/>
            <person name="Hug L.A."/>
            <person name="Sharon I."/>
            <person name="Castelle C.J."/>
            <person name="Probst A.J."/>
            <person name="Thomas B.C."/>
            <person name="Singh A."/>
            <person name="Wilkins M.J."/>
            <person name="Karaoz U."/>
            <person name="Brodie E.L."/>
            <person name="Williams K.H."/>
            <person name="Hubbard S.S."/>
            <person name="Banfield J.F."/>
        </authorList>
    </citation>
    <scope>NUCLEOTIDE SEQUENCE [LARGE SCALE GENOMIC DNA]</scope>
</reference>
<accession>A0A1G2L4T4</accession>
<dbReference type="SFLD" id="SFLDS00003">
    <property type="entry name" value="Haloacid_Dehalogenase"/>
    <property type="match status" value="1"/>
</dbReference>
<dbReference type="Pfam" id="PF00702">
    <property type="entry name" value="Hydrolase"/>
    <property type="match status" value="1"/>
</dbReference>
<name>A0A1G2L4T4_9BACT</name>
<sequence>MDSQIKTIIFDLNGVFVRSEKLSDRFKEKFGVSSDDFLPALKEIMAKVRLPDAEDAFSYWKPCLDMWGVNLSRDDFFNFWFSGEKEAPAMIELARTLKGKGVKIFILSNNFKERTAYYDAQFPFLREVADKVYYSWQTGFVKSGPEAYKKLLADNKLKPEECLFFDDSQENVELARTLGIKSFIFGGIDKTREVLRAEKILQEN</sequence>
<evidence type="ECO:0008006" key="3">
    <source>
        <dbReference type="Google" id="ProtNLM"/>
    </source>
</evidence>
<dbReference type="InterPro" id="IPR006439">
    <property type="entry name" value="HAD-SF_hydro_IA"/>
</dbReference>
<organism evidence="1 2">
    <name type="scientific">Candidatus Sungbacteria bacterium RIFCSPLOWO2_01_FULL_47_10</name>
    <dbReference type="NCBI Taxonomy" id="1802276"/>
    <lineage>
        <taxon>Bacteria</taxon>
        <taxon>Candidatus Sungiibacteriota</taxon>
    </lineage>
</organism>